<evidence type="ECO:0000313" key="1">
    <source>
        <dbReference type="EMBL" id="PNP58351.1"/>
    </source>
</evidence>
<protein>
    <submittedName>
        <fullName evidence="1">Uncharacterized protein</fullName>
    </submittedName>
</protein>
<name>A0A2K0UKP6_TRIHA</name>
<dbReference type="Proteomes" id="UP000236290">
    <property type="component" value="Unassembled WGS sequence"/>
</dbReference>
<proteinExistence type="predicted"/>
<comment type="caution">
    <text evidence="1">The sequence shown here is derived from an EMBL/GenBank/DDBJ whole genome shotgun (WGS) entry which is preliminary data.</text>
</comment>
<accession>A0A2K0UKP6</accession>
<dbReference type="OrthoDB" id="4920000at2759"/>
<organism evidence="1 2">
    <name type="scientific">Trichoderma harzianum</name>
    <name type="common">Hypocrea lixii</name>
    <dbReference type="NCBI Taxonomy" id="5544"/>
    <lineage>
        <taxon>Eukaryota</taxon>
        <taxon>Fungi</taxon>
        <taxon>Dikarya</taxon>
        <taxon>Ascomycota</taxon>
        <taxon>Pezizomycotina</taxon>
        <taxon>Sordariomycetes</taxon>
        <taxon>Hypocreomycetidae</taxon>
        <taxon>Hypocreales</taxon>
        <taxon>Hypocreaceae</taxon>
        <taxon>Trichoderma</taxon>
    </lineage>
</organism>
<dbReference type="AlphaFoldDB" id="A0A2K0UKP6"/>
<dbReference type="EMBL" id="MTYI01000021">
    <property type="protein sequence ID" value="PNP58351.1"/>
    <property type="molecule type" value="Genomic_DNA"/>
</dbReference>
<reference evidence="1 2" key="1">
    <citation type="submission" date="2017-02" db="EMBL/GenBank/DDBJ databases">
        <title>Genomes of Trichoderma spp. with biocontrol activity.</title>
        <authorList>
            <person name="Gardiner D."/>
            <person name="Kazan K."/>
            <person name="Vos C."/>
            <person name="Harvey P."/>
        </authorList>
    </citation>
    <scope>NUCLEOTIDE SEQUENCE [LARGE SCALE GENOMIC DNA]</scope>
    <source>
        <strain evidence="1 2">Tr1</strain>
    </source>
</reference>
<gene>
    <name evidence="1" type="ORF">THARTR1_01866</name>
</gene>
<evidence type="ECO:0000313" key="2">
    <source>
        <dbReference type="Proteomes" id="UP000236290"/>
    </source>
</evidence>
<sequence>MRKVGSEYHDMIPPELEGKSPLKPFFSIATGDGIKQHLGDAYWQKNLESPILFGSAVAHIIEH</sequence>